<feature type="transmembrane region" description="Helical" evidence="14">
    <location>
        <begin position="462"/>
        <end position="482"/>
    </location>
</feature>
<evidence type="ECO:0000256" key="9">
    <source>
        <dbReference type="ARBA" id="ARBA00023065"/>
    </source>
</evidence>
<keyword evidence="11" id="KW-0739">Sodium transport</keyword>
<name>A0A1H3G969_EUBBA</name>
<feature type="transmembrane region" description="Helical" evidence="14">
    <location>
        <begin position="69"/>
        <end position="92"/>
    </location>
</feature>
<evidence type="ECO:0000256" key="7">
    <source>
        <dbReference type="ARBA" id="ARBA00022989"/>
    </source>
</evidence>
<dbReference type="PROSITE" id="PS50283">
    <property type="entry name" value="NA_SOLUT_SYMP_3"/>
    <property type="match status" value="1"/>
</dbReference>
<dbReference type="InterPro" id="IPR001734">
    <property type="entry name" value="Na/solute_symporter"/>
</dbReference>
<evidence type="ECO:0000256" key="12">
    <source>
        <dbReference type="ARBA" id="ARBA00033708"/>
    </source>
</evidence>
<dbReference type="RefSeq" id="WP_090245485.1">
    <property type="nucleotide sequence ID" value="NZ_FNOU01000013.1"/>
</dbReference>
<evidence type="ECO:0000313" key="16">
    <source>
        <dbReference type="Proteomes" id="UP000199652"/>
    </source>
</evidence>
<dbReference type="InterPro" id="IPR038377">
    <property type="entry name" value="Na/Glc_symporter_sf"/>
</dbReference>
<dbReference type="Pfam" id="PF00474">
    <property type="entry name" value="SSF"/>
    <property type="match status" value="1"/>
</dbReference>
<dbReference type="Proteomes" id="UP000199652">
    <property type="component" value="Unassembled WGS sequence"/>
</dbReference>
<evidence type="ECO:0000256" key="11">
    <source>
        <dbReference type="ARBA" id="ARBA00023201"/>
    </source>
</evidence>
<evidence type="ECO:0000256" key="10">
    <source>
        <dbReference type="ARBA" id="ARBA00023136"/>
    </source>
</evidence>
<accession>A0A1H3G969</accession>
<dbReference type="AlphaFoldDB" id="A0A1H3G969"/>
<keyword evidence="6" id="KW-0769">Symport</keyword>
<dbReference type="GO" id="GO:0005886">
    <property type="term" value="C:plasma membrane"/>
    <property type="evidence" value="ECO:0007669"/>
    <property type="project" value="UniProtKB-SubCell"/>
</dbReference>
<comment type="catalytic activity">
    <reaction evidence="12">
        <text>L-proline(in) + Na(+)(in) = L-proline(out) + Na(+)(out)</text>
        <dbReference type="Rhea" id="RHEA:28967"/>
        <dbReference type="ChEBI" id="CHEBI:29101"/>
        <dbReference type="ChEBI" id="CHEBI:60039"/>
    </reaction>
</comment>
<evidence type="ECO:0000313" key="15">
    <source>
        <dbReference type="EMBL" id="SDX99590.1"/>
    </source>
</evidence>
<feature type="transmembrane region" description="Helical" evidence="14">
    <location>
        <begin position="372"/>
        <end position="393"/>
    </location>
</feature>
<keyword evidence="4" id="KW-1003">Cell membrane</keyword>
<evidence type="ECO:0000256" key="2">
    <source>
        <dbReference type="ARBA" id="ARBA00006434"/>
    </source>
</evidence>
<feature type="transmembrane region" description="Helical" evidence="14">
    <location>
        <begin position="239"/>
        <end position="259"/>
    </location>
</feature>
<gene>
    <name evidence="15" type="ORF">SAMN04488579_11315</name>
</gene>
<feature type="transmembrane region" description="Helical" evidence="14">
    <location>
        <begin position="432"/>
        <end position="450"/>
    </location>
</feature>
<evidence type="ECO:0000256" key="13">
    <source>
        <dbReference type="RuleBase" id="RU362091"/>
    </source>
</evidence>
<evidence type="ECO:0000256" key="8">
    <source>
        <dbReference type="ARBA" id="ARBA00023053"/>
    </source>
</evidence>
<evidence type="ECO:0000256" key="1">
    <source>
        <dbReference type="ARBA" id="ARBA00004651"/>
    </source>
</evidence>
<dbReference type="PANTHER" id="PTHR48086">
    <property type="entry name" value="SODIUM/PROLINE SYMPORTER-RELATED"/>
    <property type="match status" value="1"/>
</dbReference>
<evidence type="ECO:0000256" key="6">
    <source>
        <dbReference type="ARBA" id="ARBA00022847"/>
    </source>
</evidence>
<feature type="transmembrane region" description="Helical" evidence="14">
    <location>
        <begin position="120"/>
        <end position="141"/>
    </location>
</feature>
<dbReference type="GO" id="GO:0015193">
    <property type="term" value="F:L-proline transmembrane transporter activity"/>
    <property type="evidence" value="ECO:0007669"/>
    <property type="project" value="TreeGrafter"/>
</dbReference>
<feature type="transmembrane region" description="Helical" evidence="14">
    <location>
        <begin position="271"/>
        <end position="292"/>
    </location>
</feature>
<dbReference type="EMBL" id="FNOU01000013">
    <property type="protein sequence ID" value="SDX99590.1"/>
    <property type="molecule type" value="Genomic_DNA"/>
</dbReference>
<dbReference type="Gene3D" id="1.20.1730.10">
    <property type="entry name" value="Sodium/glucose cotransporter"/>
    <property type="match status" value="1"/>
</dbReference>
<feature type="transmembrane region" description="Helical" evidence="14">
    <location>
        <begin position="42"/>
        <end position="63"/>
    </location>
</feature>
<keyword evidence="3" id="KW-0813">Transport</keyword>
<comment type="subcellular location">
    <subcellularLocation>
        <location evidence="1">Cell membrane</location>
        <topology evidence="1">Multi-pass membrane protein</topology>
    </subcellularLocation>
</comment>
<feature type="transmembrane region" description="Helical" evidence="14">
    <location>
        <begin position="184"/>
        <end position="203"/>
    </location>
</feature>
<dbReference type="NCBIfam" id="TIGR00813">
    <property type="entry name" value="sss"/>
    <property type="match status" value="1"/>
</dbReference>
<feature type="transmembrane region" description="Helical" evidence="14">
    <location>
        <begin position="147"/>
        <end position="172"/>
    </location>
</feature>
<keyword evidence="9" id="KW-0406">Ion transport</keyword>
<feature type="transmembrane region" description="Helical" evidence="14">
    <location>
        <begin position="324"/>
        <end position="352"/>
    </location>
</feature>
<keyword evidence="5 14" id="KW-0812">Transmembrane</keyword>
<comment type="similarity">
    <text evidence="2 13">Belongs to the sodium:solute symporter (SSF) (TC 2.A.21) family.</text>
</comment>
<dbReference type="GO" id="GO:0005298">
    <property type="term" value="F:proline:sodium symporter activity"/>
    <property type="evidence" value="ECO:0007669"/>
    <property type="project" value="TreeGrafter"/>
</dbReference>
<reference evidence="16" key="1">
    <citation type="submission" date="2016-10" db="EMBL/GenBank/DDBJ databases">
        <authorList>
            <person name="Varghese N."/>
            <person name="Submissions S."/>
        </authorList>
    </citation>
    <scope>NUCLEOTIDE SEQUENCE [LARGE SCALE GENOMIC DNA]</scope>
    <source>
        <strain evidence="16">VPI 5359</strain>
    </source>
</reference>
<dbReference type="OrthoDB" id="9810181at2"/>
<dbReference type="InterPro" id="IPR050277">
    <property type="entry name" value="Sodium:Solute_Symporter"/>
</dbReference>
<feature type="transmembrane region" description="Helical" evidence="14">
    <location>
        <begin position="399"/>
        <end position="420"/>
    </location>
</feature>
<evidence type="ECO:0000256" key="5">
    <source>
        <dbReference type="ARBA" id="ARBA00022692"/>
    </source>
</evidence>
<evidence type="ECO:0000256" key="3">
    <source>
        <dbReference type="ARBA" id="ARBA00022448"/>
    </source>
</evidence>
<evidence type="ECO:0000256" key="14">
    <source>
        <dbReference type="SAM" id="Phobius"/>
    </source>
</evidence>
<keyword evidence="7 14" id="KW-1133">Transmembrane helix</keyword>
<keyword evidence="16" id="KW-1185">Reference proteome</keyword>
<evidence type="ECO:0000256" key="4">
    <source>
        <dbReference type="ARBA" id="ARBA00022475"/>
    </source>
</evidence>
<dbReference type="GO" id="GO:0015824">
    <property type="term" value="P:proline transport"/>
    <property type="evidence" value="ECO:0007669"/>
    <property type="project" value="TreeGrafter"/>
</dbReference>
<dbReference type="PANTHER" id="PTHR48086:SF3">
    <property type="entry name" value="SODIUM_PROLINE SYMPORTER"/>
    <property type="match status" value="1"/>
</dbReference>
<protein>
    <submittedName>
        <fullName evidence="15">Solute:Na+ symporter, SSS family</fullName>
    </submittedName>
</protein>
<keyword evidence="10 14" id="KW-0472">Membrane</keyword>
<feature type="transmembrane region" description="Helical" evidence="14">
    <location>
        <begin position="6"/>
        <end position="22"/>
    </location>
</feature>
<proteinExistence type="inferred from homology"/>
<dbReference type="STRING" id="1528.SAMN04488579_11315"/>
<sequence>MIVKLALLILFFSSMVAVGFYCRKHSTNVSGFVLGGRSVGPWLTAFSFGTSYFSAVIFVGYAGQFGWKYGIASTWIGIGNALLGSCLAWIVLGRRTRIMTQHLDSATMPEFFGRRFNSDALKIGASIITFVFLIPYTASLYNGLSRLFGMAFSIDYSVCIIVMALLTAVYVIAGGYMATAINDFIQGIIMIFGIIAVIAAVLINHGGFTTALTTLSQVSDPSVSSQAGVFTSFFGPDPLGLLGVIILTSLGTWGLPQMVGKFYAISDEHAINKGMVISTFFAIIVAGGSYFLGGFGRLYSGMIDVKVDGYDAIIPMMLESLPDILIGIVVILVLSASMSTLSSLVMASSSTLTLDLIKDNVVKNMSEKKQILCIRILIVVFILISVIIAIVQYKSSVTFIAQLMGISWGALAGSFLAPFLYGLYWKRVTKPAVWFSFLFSTLLMIGNLFFGQFYPLWLKSPINAGAFAMLLTLAVVPIISIMTRPPQRELVDDAFSAYNRMVTVPIKEDLGE</sequence>
<organism evidence="15 16">
    <name type="scientific">Eubacterium barkeri</name>
    <name type="common">Clostridium barkeri</name>
    <dbReference type="NCBI Taxonomy" id="1528"/>
    <lineage>
        <taxon>Bacteria</taxon>
        <taxon>Bacillati</taxon>
        <taxon>Bacillota</taxon>
        <taxon>Clostridia</taxon>
        <taxon>Eubacteriales</taxon>
        <taxon>Eubacteriaceae</taxon>
        <taxon>Eubacterium</taxon>
    </lineage>
</organism>
<keyword evidence="8" id="KW-0915">Sodium</keyword>